<reference evidence="1" key="1">
    <citation type="submission" date="2022-07" db="EMBL/GenBank/DDBJ databases">
        <title>Phylogenomic reconstructions and comparative analyses of Kickxellomycotina fungi.</title>
        <authorList>
            <person name="Reynolds N.K."/>
            <person name="Stajich J.E."/>
            <person name="Barry K."/>
            <person name="Grigoriev I.V."/>
            <person name="Crous P."/>
            <person name="Smith M.E."/>
        </authorList>
    </citation>
    <scope>NUCLEOTIDE SEQUENCE</scope>
    <source>
        <strain evidence="1">NRRL 5244</strain>
    </source>
</reference>
<keyword evidence="2" id="KW-1185">Reference proteome</keyword>
<sequence>MGGMVTDTNEPAEPSSNGSTPRRSTRLHTNGTRRRTIDYSSDVLDDGISEDRSIPQSRADRRAVQPRVPTSNSNGETSDSDSDNVARTRAGRRRSNRKHLVSDAESAAQASTSQGNLFTPTEWILATHPSTVPYRPQVGDMVAYFREGHLDFWASPNRCSRLNEKTLPYVQIPNLAVAVFGRVVSITYALCRFQTLEELDTENPTQRELTRRYIQVQYHNCDGIPDFIILYSRYRASLQRTLSRGDSVSVLFDGDQIHNAEIIGFKDIKPTARHASMTRQIARNPWKSITVRWTEEEESAVESNTEGDTRTEQVSPWELAHDQGVDSKIHETEKSALLEIIDDLRSNEEFVWFVTNVDYANDYPDYLQSVAYPMCLDTITERLESGFYRYPSAVTFDMVLIKENAEIYNKGGTPVPVAARLLLETYKSKFNHRLGDNGEDMSDIEQASPSRRLRRQSSATNNGHAKPLTPSRKRKAPASGAATRRSSRNRRRRLSNGSAASDGSDYMAEDNNEEEDDEFDSAEGEDDDDDELYD</sequence>
<name>A0ACC1J9Y5_9FUNG</name>
<dbReference type="EMBL" id="JANBPW010001676">
    <property type="protein sequence ID" value="KAJ1943563.1"/>
    <property type="molecule type" value="Genomic_DNA"/>
</dbReference>
<comment type="caution">
    <text evidence="1">The sequence shown here is derived from an EMBL/GenBank/DDBJ whole genome shotgun (WGS) entry which is preliminary data.</text>
</comment>
<dbReference type="Proteomes" id="UP001150603">
    <property type="component" value="Unassembled WGS sequence"/>
</dbReference>
<accession>A0ACC1J9Y5</accession>
<gene>
    <name evidence="1" type="ORF">FBU59_002873</name>
</gene>
<protein>
    <submittedName>
        <fullName evidence="1">Uncharacterized protein</fullName>
    </submittedName>
</protein>
<organism evidence="1 2">
    <name type="scientific">Linderina macrospora</name>
    <dbReference type="NCBI Taxonomy" id="4868"/>
    <lineage>
        <taxon>Eukaryota</taxon>
        <taxon>Fungi</taxon>
        <taxon>Fungi incertae sedis</taxon>
        <taxon>Zoopagomycota</taxon>
        <taxon>Kickxellomycotina</taxon>
        <taxon>Kickxellomycetes</taxon>
        <taxon>Kickxellales</taxon>
        <taxon>Kickxellaceae</taxon>
        <taxon>Linderina</taxon>
    </lineage>
</organism>
<evidence type="ECO:0000313" key="1">
    <source>
        <dbReference type="EMBL" id="KAJ1943563.1"/>
    </source>
</evidence>
<evidence type="ECO:0000313" key="2">
    <source>
        <dbReference type="Proteomes" id="UP001150603"/>
    </source>
</evidence>
<proteinExistence type="predicted"/>